<feature type="chain" id="PRO_5019392643" description="TIL domain-containing protein" evidence="1">
    <location>
        <begin position="18"/>
        <end position="74"/>
    </location>
</feature>
<dbReference type="Proteomes" id="UP000288716">
    <property type="component" value="Unassembled WGS sequence"/>
</dbReference>
<evidence type="ECO:0008006" key="4">
    <source>
        <dbReference type="Google" id="ProtNLM"/>
    </source>
</evidence>
<gene>
    <name evidence="2" type="ORF">B4U80_14121</name>
</gene>
<feature type="signal peptide" evidence="1">
    <location>
        <begin position="1"/>
        <end position="17"/>
    </location>
</feature>
<evidence type="ECO:0000313" key="3">
    <source>
        <dbReference type="Proteomes" id="UP000288716"/>
    </source>
</evidence>
<reference evidence="2 3" key="1">
    <citation type="journal article" date="2018" name="Gigascience">
        <title>Genomes of trombidid mites reveal novel predicted allergens and laterally-transferred genes associated with secondary metabolism.</title>
        <authorList>
            <person name="Dong X."/>
            <person name="Chaisiri K."/>
            <person name="Xia D."/>
            <person name="Armstrong S.D."/>
            <person name="Fang Y."/>
            <person name="Donnelly M.J."/>
            <person name="Kadowaki T."/>
            <person name="McGarry J.W."/>
            <person name="Darby A.C."/>
            <person name="Makepeace B.L."/>
        </authorList>
    </citation>
    <scope>NUCLEOTIDE SEQUENCE [LARGE SCALE GENOMIC DNA]</scope>
    <source>
        <strain evidence="2">UoL-UT</strain>
    </source>
</reference>
<sequence>MNVVVDLFVKILRLVNGAENNCDDPNEVRMECAPNKACETCGESICTRECVINGCICKPGYKYKNNKCILEKDC</sequence>
<proteinExistence type="predicted"/>
<dbReference type="EMBL" id="NCKV01011504">
    <property type="protein sequence ID" value="RWS21622.1"/>
    <property type="molecule type" value="Genomic_DNA"/>
</dbReference>
<dbReference type="OrthoDB" id="5945029at2759"/>
<evidence type="ECO:0000256" key="1">
    <source>
        <dbReference type="SAM" id="SignalP"/>
    </source>
</evidence>
<organism evidence="2 3">
    <name type="scientific">Leptotrombidium deliense</name>
    <dbReference type="NCBI Taxonomy" id="299467"/>
    <lineage>
        <taxon>Eukaryota</taxon>
        <taxon>Metazoa</taxon>
        <taxon>Ecdysozoa</taxon>
        <taxon>Arthropoda</taxon>
        <taxon>Chelicerata</taxon>
        <taxon>Arachnida</taxon>
        <taxon>Acari</taxon>
        <taxon>Acariformes</taxon>
        <taxon>Trombidiformes</taxon>
        <taxon>Prostigmata</taxon>
        <taxon>Anystina</taxon>
        <taxon>Parasitengona</taxon>
        <taxon>Trombiculoidea</taxon>
        <taxon>Trombiculidae</taxon>
        <taxon>Leptotrombidium</taxon>
    </lineage>
</organism>
<comment type="caution">
    <text evidence="2">The sequence shown here is derived from an EMBL/GenBank/DDBJ whole genome shotgun (WGS) entry which is preliminary data.</text>
</comment>
<name>A0A443S262_9ACAR</name>
<dbReference type="VEuPathDB" id="VectorBase:LDEU010418"/>
<keyword evidence="1" id="KW-0732">Signal</keyword>
<protein>
    <recommendedName>
        <fullName evidence="4">TIL domain-containing protein</fullName>
    </recommendedName>
</protein>
<keyword evidence="3" id="KW-1185">Reference proteome</keyword>
<dbReference type="AlphaFoldDB" id="A0A443S262"/>
<evidence type="ECO:0000313" key="2">
    <source>
        <dbReference type="EMBL" id="RWS21622.1"/>
    </source>
</evidence>
<accession>A0A443S262</accession>
<dbReference type="Gene3D" id="2.10.25.10">
    <property type="entry name" value="Laminin"/>
    <property type="match status" value="1"/>
</dbReference>